<dbReference type="Pfam" id="PF20133">
    <property type="entry name" value="HHL1-like"/>
    <property type="match status" value="1"/>
</dbReference>
<evidence type="ECO:0000313" key="2">
    <source>
        <dbReference type="EMBL" id="EYU25950.1"/>
    </source>
</evidence>
<feature type="compositionally biased region" description="Basic and acidic residues" evidence="1">
    <location>
        <begin position="232"/>
        <end position="246"/>
    </location>
</feature>
<accession>A0A022QHI2</accession>
<name>A0A022QHI2_ERYGU</name>
<dbReference type="PANTHER" id="PTHR48191:SF2">
    <property type="entry name" value="PROTEIN HHL1, CHLOROPLASTIC"/>
    <property type="match status" value="1"/>
</dbReference>
<dbReference type="OrthoDB" id="566705at2759"/>
<dbReference type="STRING" id="4155.A0A022QHI2"/>
<dbReference type="eggNOG" id="KOG2089">
    <property type="taxonomic scope" value="Eukaryota"/>
</dbReference>
<dbReference type="PANTHER" id="PTHR48191">
    <property type="entry name" value="PROTEIN HHL1 CHLOROPLASTIC"/>
    <property type="match status" value="1"/>
</dbReference>
<keyword evidence="3" id="KW-1185">Reference proteome</keyword>
<evidence type="ECO:0000256" key="1">
    <source>
        <dbReference type="SAM" id="MobiDB-lite"/>
    </source>
</evidence>
<evidence type="ECO:0000313" key="3">
    <source>
        <dbReference type="Proteomes" id="UP000030748"/>
    </source>
</evidence>
<dbReference type="PhylomeDB" id="A0A022QHI2"/>
<dbReference type="Proteomes" id="UP000030748">
    <property type="component" value="Unassembled WGS sequence"/>
</dbReference>
<sequence length="246" mass="27688">MEVGMSLNQLVRLPLSSKNGGRRTHEDYSLIRHSLFSTKTTTSAARKSIFGQNQGKSVLVVEAKGKKGMAERQYQRKAPPPLPKLDDDGNPKFVIFIRMANVYLWYPLNIVTGGTTAKIMLAAKDNFLGKYIYKDTLARNLASVIYRDEKEIQKMAVKTFRVLRSATEFRYGYKIVENNNVRAALAANDVIELPTQDKLKTVVDKVKDFFGDAKESFGKMTFLNAEPESSDEDSKQDSNEKSTVKS</sequence>
<dbReference type="EMBL" id="KI631864">
    <property type="protein sequence ID" value="EYU25950.1"/>
    <property type="molecule type" value="Genomic_DNA"/>
</dbReference>
<dbReference type="KEGG" id="egt:105970975"/>
<organism evidence="2 3">
    <name type="scientific">Erythranthe guttata</name>
    <name type="common">Yellow monkey flower</name>
    <name type="synonym">Mimulus guttatus</name>
    <dbReference type="NCBI Taxonomy" id="4155"/>
    <lineage>
        <taxon>Eukaryota</taxon>
        <taxon>Viridiplantae</taxon>
        <taxon>Streptophyta</taxon>
        <taxon>Embryophyta</taxon>
        <taxon>Tracheophyta</taxon>
        <taxon>Spermatophyta</taxon>
        <taxon>Magnoliopsida</taxon>
        <taxon>eudicotyledons</taxon>
        <taxon>Gunneridae</taxon>
        <taxon>Pentapetalae</taxon>
        <taxon>asterids</taxon>
        <taxon>lamiids</taxon>
        <taxon>Lamiales</taxon>
        <taxon>Phrymaceae</taxon>
        <taxon>Erythranthe</taxon>
    </lineage>
</organism>
<evidence type="ECO:0008006" key="4">
    <source>
        <dbReference type="Google" id="ProtNLM"/>
    </source>
</evidence>
<dbReference type="AlphaFoldDB" id="A0A022QHI2"/>
<protein>
    <recommendedName>
        <fullName evidence="4">Protein HHL1, chloroplastic</fullName>
    </recommendedName>
</protein>
<dbReference type="OMA" id="KGMMSRQ"/>
<gene>
    <name evidence="2" type="ORF">MIMGU_mgv1a012571mg</name>
</gene>
<proteinExistence type="predicted"/>
<feature type="region of interest" description="Disordered" evidence="1">
    <location>
        <begin position="222"/>
        <end position="246"/>
    </location>
</feature>
<reference evidence="2 3" key="1">
    <citation type="journal article" date="2013" name="Proc. Natl. Acad. Sci. U.S.A.">
        <title>Fine-scale variation in meiotic recombination in Mimulus inferred from population shotgun sequencing.</title>
        <authorList>
            <person name="Hellsten U."/>
            <person name="Wright K.M."/>
            <person name="Jenkins J."/>
            <person name="Shu S."/>
            <person name="Yuan Y."/>
            <person name="Wessler S.R."/>
            <person name="Schmutz J."/>
            <person name="Willis J.H."/>
            <person name="Rokhsar D.S."/>
        </authorList>
    </citation>
    <scope>NUCLEOTIDE SEQUENCE [LARGE SCALE GENOMIC DNA]</scope>
    <source>
        <strain evidence="3">cv. DUN x IM62</strain>
    </source>
</reference>
<dbReference type="InterPro" id="IPR045388">
    <property type="entry name" value="HHL1-like"/>
</dbReference>